<keyword evidence="12 19" id="KW-0133">Cell shape</keyword>
<dbReference type="EMBL" id="CP042912">
    <property type="protein sequence ID" value="QEG20920.1"/>
    <property type="molecule type" value="Genomic_DNA"/>
</dbReference>
<evidence type="ECO:0000256" key="12">
    <source>
        <dbReference type="ARBA" id="ARBA00022960"/>
    </source>
</evidence>
<evidence type="ECO:0000256" key="13">
    <source>
        <dbReference type="ARBA" id="ARBA00022984"/>
    </source>
</evidence>
<keyword evidence="7 19" id="KW-0963">Cytoplasm</keyword>
<dbReference type="InterPro" id="IPR036635">
    <property type="entry name" value="MurB_C_sf"/>
</dbReference>
<dbReference type="Gene3D" id="3.30.43.10">
    <property type="entry name" value="Uridine Diphospho-n-acetylenolpyruvylglucosamine Reductase, domain 2"/>
    <property type="match status" value="1"/>
</dbReference>
<comment type="pathway">
    <text evidence="4 19">Cell wall biogenesis; peptidoglycan biosynthesis.</text>
</comment>
<organism evidence="21 22">
    <name type="scientific">Mariniblastus fucicola</name>
    <dbReference type="NCBI Taxonomy" id="980251"/>
    <lineage>
        <taxon>Bacteria</taxon>
        <taxon>Pseudomonadati</taxon>
        <taxon>Planctomycetota</taxon>
        <taxon>Planctomycetia</taxon>
        <taxon>Pirellulales</taxon>
        <taxon>Pirellulaceae</taxon>
        <taxon>Mariniblastus</taxon>
    </lineage>
</organism>
<comment type="cofactor">
    <cofactor evidence="1 19">
        <name>FAD</name>
        <dbReference type="ChEBI" id="CHEBI:57692"/>
    </cofactor>
</comment>
<dbReference type="PANTHER" id="PTHR21071">
    <property type="entry name" value="UDP-N-ACETYLENOLPYRUVOYLGLUCOSAMINE REDUCTASE"/>
    <property type="match status" value="1"/>
</dbReference>
<evidence type="ECO:0000256" key="9">
    <source>
        <dbReference type="ARBA" id="ARBA00022630"/>
    </source>
</evidence>
<dbReference type="UniPathway" id="UPA00219"/>
<evidence type="ECO:0000256" key="19">
    <source>
        <dbReference type="HAMAP-Rule" id="MF_00037"/>
    </source>
</evidence>
<evidence type="ECO:0000256" key="2">
    <source>
        <dbReference type="ARBA" id="ARBA00003921"/>
    </source>
</evidence>
<dbReference type="SUPFAM" id="SSF56176">
    <property type="entry name" value="FAD-binding/transporter-associated domain-like"/>
    <property type="match status" value="1"/>
</dbReference>
<evidence type="ECO:0000256" key="18">
    <source>
        <dbReference type="ARBA" id="ARBA00048914"/>
    </source>
</evidence>
<dbReference type="InterPro" id="IPR011601">
    <property type="entry name" value="MurB_C"/>
</dbReference>
<keyword evidence="15 19" id="KW-0131">Cell cycle</keyword>
<dbReference type="InterPro" id="IPR016167">
    <property type="entry name" value="FAD-bd_PCMH_sub1"/>
</dbReference>
<dbReference type="SUPFAM" id="SSF56194">
    <property type="entry name" value="Uridine diphospho-N-Acetylenolpyruvylglucosamine reductase, MurB, C-terminal domain"/>
    <property type="match status" value="1"/>
</dbReference>
<proteinExistence type="inferred from homology"/>
<evidence type="ECO:0000256" key="4">
    <source>
        <dbReference type="ARBA" id="ARBA00004752"/>
    </source>
</evidence>
<evidence type="ECO:0000256" key="7">
    <source>
        <dbReference type="ARBA" id="ARBA00022490"/>
    </source>
</evidence>
<dbReference type="InterPro" id="IPR036318">
    <property type="entry name" value="FAD-bd_PCMH-like_sf"/>
</dbReference>
<dbReference type="GO" id="GO:0051301">
    <property type="term" value="P:cell division"/>
    <property type="evidence" value="ECO:0007669"/>
    <property type="project" value="UniProtKB-KW"/>
</dbReference>
<dbReference type="HAMAP" id="MF_00037">
    <property type="entry name" value="MurB"/>
    <property type="match status" value="1"/>
</dbReference>
<comment type="subcellular location">
    <subcellularLocation>
        <location evidence="3 19">Cytoplasm</location>
    </subcellularLocation>
</comment>
<dbReference type="EC" id="1.3.1.98" evidence="5 19"/>
<dbReference type="GO" id="GO:0071555">
    <property type="term" value="P:cell wall organization"/>
    <property type="evidence" value="ECO:0007669"/>
    <property type="project" value="UniProtKB-KW"/>
</dbReference>
<dbReference type="GO" id="GO:0009252">
    <property type="term" value="P:peptidoglycan biosynthetic process"/>
    <property type="evidence" value="ECO:0007669"/>
    <property type="project" value="UniProtKB-UniRule"/>
</dbReference>
<keyword evidence="22" id="KW-1185">Reference proteome</keyword>
<keyword evidence="9 19" id="KW-0285">Flavoprotein</keyword>
<dbReference type="GO" id="GO:0008360">
    <property type="term" value="P:regulation of cell shape"/>
    <property type="evidence" value="ECO:0007669"/>
    <property type="project" value="UniProtKB-KW"/>
</dbReference>
<feature type="domain" description="FAD-binding PCMH-type" evidence="20">
    <location>
        <begin position="24"/>
        <end position="214"/>
    </location>
</feature>
<dbReference type="AlphaFoldDB" id="A0A5B9P7J1"/>
<evidence type="ECO:0000256" key="16">
    <source>
        <dbReference type="ARBA" id="ARBA00023316"/>
    </source>
</evidence>
<comment type="catalytic activity">
    <reaction evidence="18 19">
        <text>UDP-N-acetyl-alpha-D-muramate + NADP(+) = UDP-N-acetyl-3-O-(1-carboxyvinyl)-alpha-D-glucosamine + NADPH + H(+)</text>
        <dbReference type="Rhea" id="RHEA:12248"/>
        <dbReference type="ChEBI" id="CHEBI:15378"/>
        <dbReference type="ChEBI" id="CHEBI:57783"/>
        <dbReference type="ChEBI" id="CHEBI:58349"/>
        <dbReference type="ChEBI" id="CHEBI:68483"/>
        <dbReference type="ChEBI" id="CHEBI:70757"/>
        <dbReference type="EC" id="1.3.1.98"/>
    </reaction>
</comment>
<gene>
    <name evidence="19 21" type="primary">murB</name>
    <name evidence="21" type="ORF">MFFC18_07710</name>
</gene>
<dbReference type="Gene3D" id="3.90.78.10">
    <property type="entry name" value="UDP-N-acetylenolpyruvoylglucosamine reductase, C-terminal domain"/>
    <property type="match status" value="1"/>
</dbReference>
<dbReference type="STRING" id="980251.GCA_001642875_02930"/>
<protein>
    <recommendedName>
        <fullName evidence="6 19">UDP-N-acetylenolpyruvoylglucosamine reductase</fullName>
        <ecNumber evidence="5 19">1.3.1.98</ecNumber>
    </recommendedName>
    <alternativeName>
        <fullName evidence="17 19">UDP-N-acetylmuramate dehydrogenase</fullName>
    </alternativeName>
</protein>
<evidence type="ECO:0000313" key="21">
    <source>
        <dbReference type="EMBL" id="QEG20920.1"/>
    </source>
</evidence>
<dbReference type="Gene3D" id="3.30.465.10">
    <property type="match status" value="1"/>
</dbReference>
<dbReference type="NCBIfam" id="TIGR00179">
    <property type="entry name" value="murB"/>
    <property type="match status" value="1"/>
</dbReference>
<evidence type="ECO:0000256" key="8">
    <source>
        <dbReference type="ARBA" id="ARBA00022618"/>
    </source>
</evidence>
<dbReference type="GO" id="GO:0071949">
    <property type="term" value="F:FAD binding"/>
    <property type="evidence" value="ECO:0007669"/>
    <property type="project" value="InterPro"/>
</dbReference>
<keyword evidence="13 19" id="KW-0573">Peptidoglycan synthesis</keyword>
<sequence length="292" mass="31220">MSLISGFEHFVRENEPLSPLTSLRLGGPAEYFAEPTTVEELAAIVKRFSEAGVSVRMIGAGSNVLVPDSGVSGLVIHLSAPAFCQIEIDGNRMRVGGGARLSHLVSNAIREGLNGPQHLVGMPGTIGGALHSNISFPNVDIGTWVRSVDVMKRSGEQLTYSGEDVTFSSRESSLSELVILAVEAEFEKEDPAALTKQLQTLWLVKKAKRPPADFNAAYLFKNPFGESAADLIDSAGMKGTSVGGVSLFDANPNYLVTESGATVADVIKLIETVRKGVHEKLDVQLETAIQIW</sequence>
<dbReference type="KEGG" id="mff:MFFC18_07710"/>
<evidence type="ECO:0000256" key="17">
    <source>
        <dbReference type="ARBA" id="ARBA00031026"/>
    </source>
</evidence>
<dbReference type="Proteomes" id="UP000322214">
    <property type="component" value="Chromosome"/>
</dbReference>
<dbReference type="GO" id="GO:0005829">
    <property type="term" value="C:cytosol"/>
    <property type="evidence" value="ECO:0007669"/>
    <property type="project" value="TreeGrafter"/>
</dbReference>
<feature type="active site" evidence="19">
    <location>
        <position position="170"/>
    </location>
</feature>
<comment type="function">
    <text evidence="2 19">Cell wall formation.</text>
</comment>
<evidence type="ECO:0000256" key="11">
    <source>
        <dbReference type="ARBA" id="ARBA00022857"/>
    </source>
</evidence>
<evidence type="ECO:0000256" key="10">
    <source>
        <dbReference type="ARBA" id="ARBA00022827"/>
    </source>
</evidence>
<dbReference type="Pfam" id="PF01565">
    <property type="entry name" value="FAD_binding_4"/>
    <property type="match status" value="1"/>
</dbReference>
<evidence type="ECO:0000256" key="5">
    <source>
        <dbReference type="ARBA" id="ARBA00012518"/>
    </source>
</evidence>
<dbReference type="GO" id="GO:0008762">
    <property type="term" value="F:UDP-N-acetylmuramate dehydrogenase activity"/>
    <property type="evidence" value="ECO:0007669"/>
    <property type="project" value="UniProtKB-UniRule"/>
</dbReference>
<keyword evidence="10 19" id="KW-0274">FAD</keyword>
<keyword evidence="11 19" id="KW-0521">NADP</keyword>
<comment type="similarity">
    <text evidence="19">Belongs to the MurB family.</text>
</comment>
<evidence type="ECO:0000256" key="1">
    <source>
        <dbReference type="ARBA" id="ARBA00001974"/>
    </source>
</evidence>
<evidence type="ECO:0000259" key="20">
    <source>
        <dbReference type="PROSITE" id="PS51387"/>
    </source>
</evidence>
<accession>A0A5B9P7J1</accession>
<dbReference type="InterPro" id="IPR003170">
    <property type="entry name" value="MurB"/>
</dbReference>
<evidence type="ECO:0000256" key="3">
    <source>
        <dbReference type="ARBA" id="ARBA00004496"/>
    </source>
</evidence>
<dbReference type="PANTHER" id="PTHR21071:SF4">
    <property type="entry name" value="UDP-N-ACETYLENOLPYRUVOYLGLUCOSAMINE REDUCTASE"/>
    <property type="match status" value="1"/>
</dbReference>
<dbReference type="InterPro" id="IPR016169">
    <property type="entry name" value="FAD-bd_PCMH_sub2"/>
</dbReference>
<evidence type="ECO:0000313" key="22">
    <source>
        <dbReference type="Proteomes" id="UP000322214"/>
    </source>
</evidence>
<comment type="caution">
    <text evidence="19">Lacks conserved residue(s) required for the propagation of feature annotation.</text>
</comment>
<dbReference type="PROSITE" id="PS51387">
    <property type="entry name" value="FAD_PCMH"/>
    <property type="match status" value="1"/>
</dbReference>
<keyword evidence="8 19" id="KW-0132">Cell division</keyword>
<name>A0A5B9P7J1_9BACT</name>
<keyword evidence="16 19" id="KW-0961">Cell wall biogenesis/degradation</keyword>
<reference evidence="21 22" key="1">
    <citation type="submission" date="2019-08" db="EMBL/GenBank/DDBJ databases">
        <title>Deep-cultivation of Planctomycetes and their phenomic and genomic characterization uncovers novel biology.</title>
        <authorList>
            <person name="Wiegand S."/>
            <person name="Jogler M."/>
            <person name="Boedeker C."/>
            <person name="Pinto D."/>
            <person name="Vollmers J."/>
            <person name="Rivas-Marin E."/>
            <person name="Kohn T."/>
            <person name="Peeters S.H."/>
            <person name="Heuer A."/>
            <person name="Rast P."/>
            <person name="Oberbeckmann S."/>
            <person name="Bunk B."/>
            <person name="Jeske O."/>
            <person name="Meyerdierks A."/>
            <person name="Storesund J.E."/>
            <person name="Kallscheuer N."/>
            <person name="Luecker S."/>
            <person name="Lage O.M."/>
            <person name="Pohl T."/>
            <person name="Merkel B.J."/>
            <person name="Hornburger P."/>
            <person name="Mueller R.-W."/>
            <person name="Bruemmer F."/>
            <person name="Labrenz M."/>
            <person name="Spormann A.M."/>
            <person name="Op den Camp H."/>
            <person name="Overmann J."/>
            <person name="Amann R."/>
            <person name="Jetten M.S.M."/>
            <person name="Mascher T."/>
            <person name="Medema M.H."/>
            <person name="Devos D.P."/>
            <person name="Kaster A.-K."/>
            <person name="Ovreas L."/>
            <person name="Rohde M."/>
            <person name="Galperin M.Y."/>
            <person name="Jogler C."/>
        </authorList>
    </citation>
    <scope>NUCLEOTIDE SEQUENCE [LARGE SCALE GENOMIC DNA]</scope>
    <source>
        <strain evidence="21 22">FC18</strain>
    </source>
</reference>
<dbReference type="InterPro" id="IPR006094">
    <property type="entry name" value="Oxid_FAD_bind_N"/>
</dbReference>
<evidence type="ECO:0000256" key="6">
    <source>
        <dbReference type="ARBA" id="ARBA00015188"/>
    </source>
</evidence>
<dbReference type="InterPro" id="IPR016166">
    <property type="entry name" value="FAD-bd_PCMH"/>
</dbReference>
<dbReference type="RefSeq" id="WP_075085152.1">
    <property type="nucleotide sequence ID" value="NZ_CP042912.1"/>
</dbReference>
<evidence type="ECO:0000256" key="15">
    <source>
        <dbReference type="ARBA" id="ARBA00023306"/>
    </source>
</evidence>
<dbReference type="Pfam" id="PF02873">
    <property type="entry name" value="MurB_C"/>
    <property type="match status" value="1"/>
</dbReference>
<keyword evidence="14 19" id="KW-0560">Oxidoreductase</keyword>
<evidence type="ECO:0000256" key="14">
    <source>
        <dbReference type="ARBA" id="ARBA00023002"/>
    </source>
</evidence>